<feature type="transmembrane region" description="Helical" evidence="1">
    <location>
        <begin position="176"/>
        <end position="196"/>
    </location>
</feature>
<feature type="transmembrane region" description="Helical" evidence="1">
    <location>
        <begin position="278"/>
        <end position="297"/>
    </location>
</feature>
<keyword evidence="3" id="KW-1185">Reference proteome</keyword>
<reference evidence="2 3" key="1">
    <citation type="journal article" date="2017" name="Int. J. Syst. Evol. Microbiol.">
        <title>Arachidicoccus ginsenosidivorans sp. nov., with ginsenoside-converting activity isolated from ginseng cultivating soil.</title>
        <authorList>
            <person name="Siddiqi M.Z."/>
            <person name="Aslam Z."/>
            <person name="Im W.T."/>
        </authorList>
    </citation>
    <scope>NUCLEOTIDE SEQUENCE [LARGE SCALE GENOMIC DNA]</scope>
    <source>
        <strain evidence="2 3">Gsoil 809</strain>
    </source>
</reference>
<proteinExistence type="predicted"/>
<dbReference type="Proteomes" id="UP000321291">
    <property type="component" value="Chromosome"/>
</dbReference>
<dbReference type="KEGG" id="agi:FSB73_04810"/>
<feature type="transmembrane region" description="Helical" evidence="1">
    <location>
        <begin position="107"/>
        <end position="125"/>
    </location>
</feature>
<keyword evidence="1" id="KW-0472">Membrane</keyword>
<dbReference type="EMBL" id="CP042434">
    <property type="protein sequence ID" value="QEC71103.1"/>
    <property type="molecule type" value="Genomic_DNA"/>
</dbReference>
<evidence type="ECO:0000313" key="2">
    <source>
        <dbReference type="EMBL" id="QEC71103.1"/>
    </source>
</evidence>
<dbReference type="OrthoDB" id="1115611at2"/>
<feature type="transmembrane region" description="Helical" evidence="1">
    <location>
        <begin position="12"/>
        <end position="33"/>
    </location>
</feature>
<dbReference type="RefSeq" id="WP_146780360.1">
    <property type="nucleotide sequence ID" value="NZ_CP042434.1"/>
</dbReference>
<organism evidence="2 3">
    <name type="scientific">Arachidicoccus ginsenosidivorans</name>
    <dbReference type="NCBI Taxonomy" id="496057"/>
    <lineage>
        <taxon>Bacteria</taxon>
        <taxon>Pseudomonadati</taxon>
        <taxon>Bacteroidota</taxon>
        <taxon>Chitinophagia</taxon>
        <taxon>Chitinophagales</taxon>
        <taxon>Chitinophagaceae</taxon>
        <taxon>Arachidicoccus</taxon>
    </lineage>
</organism>
<sequence>MVSLFKEKTTIGVFRLILLSVVVHAKFFIHSPAVLPQPDNLLLAPLLGLIKNWPTLVLATIYHGLVVIQALRLNYILGNHKLFAHTNFTVAMCYILFTGLLPEWCNITGALVINLLIIWLIHLLCQLYHTQKPGAVVFNIGMITGISVLLYPPAFILVLIMLVGIMIIRSFKFTQVVTYLIGAVLPLYFLGSYLYLYGSFHQLYLYLPKLDFRQPLIANKGTLIGSFALIVVCLLGGFSYLQAGMHKLLILARKCWIILCLMLICFIPTIFTVQDASWTVVLLLMPPAAAIAGNLFYYNQQKVFLSVLFWLLIFSAWFYSFNGWALLPKG</sequence>
<feature type="transmembrane region" description="Helical" evidence="1">
    <location>
        <begin position="137"/>
        <end position="170"/>
    </location>
</feature>
<protein>
    <recommendedName>
        <fullName evidence="4">Beta-carotene 15,15'-monooxygenase</fullName>
    </recommendedName>
</protein>
<gene>
    <name evidence="2" type="ORF">FSB73_04810</name>
</gene>
<dbReference type="AlphaFoldDB" id="A0A5B8VIU9"/>
<feature type="transmembrane region" description="Helical" evidence="1">
    <location>
        <begin position="303"/>
        <end position="327"/>
    </location>
</feature>
<keyword evidence="1" id="KW-1133">Transmembrane helix</keyword>
<keyword evidence="1" id="KW-0812">Transmembrane</keyword>
<feature type="transmembrane region" description="Helical" evidence="1">
    <location>
        <begin position="250"/>
        <end position="271"/>
    </location>
</feature>
<evidence type="ECO:0000313" key="3">
    <source>
        <dbReference type="Proteomes" id="UP000321291"/>
    </source>
</evidence>
<evidence type="ECO:0000256" key="1">
    <source>
        <dbReference type="SAM" id="Phobius"/>
    </source>
</evidence>
<accession>A0A5B8VIU9</accession>
<feature type="transmembrane region" description="Helical" evidence="1">
    <location>
        <begin position="53"/>
        <end position="75"/>
    </location>
</feature>
<feature type="transmembrane region" description="Helical" evidence="1">
    <location>
        <begin position="217"/>
        <end position="238"/>
    </location>
</feature>
<evidence type="ECO:0008006" key="4">
    <source>
        <dbReference type="Google" id="ProtNLM"/>
    </source>
</evidence>
<name>A0A5B8VIU9_9BACT</name>